<comment type="subcellular location">
    <subcellularLocation>
        <location evidence="2">Membrane</location>
        <topology evidence="2">Lipid-anchor</topology>
        <topology evidence="2">GPI-anchor</topology>
    </subcellularLocation>
    <subcellularLocation>
        <location evidence="1">Membrane</location>
        <topology evidence="1">Multi-pass membrane protein</topology>
    </subcellularLocation>
    <subcellularLocation>
        <location evidence="3">Secreted</location>
    </subcellularLocation>
</comment>
<dbReference type="Pfam" id="PF20684">
    <property type="entry name" value="Fung_rhodopsin"/>
    <property type="match status" value="1"/>
</dbReference>
<evidence type="ECO:0000313" key="17">
    <source>
        <dbReference type="Proteomes" id="UP000030106"/>
    </source>
</evidence>
<evidence type="ECO:0000256" key="14">
    <source>
        <dbReference type="SAM" id="Phobius"/>
    </source>
</evidence>
<dbReference type="HOGENOM" id="CLU_028200_6_4_1"/>
<keyword evidence="12" id="KW-0449">Lipoprotein</keyword>
<keyword evidence="9 14" id="KW-1133">Transmembrane helix</keyword>
<dbReference type="AlphaFoldDB" id="A0A0A2VFH6"/>
<dbReference type="EMBL" id="ANFO01000978">
    <property type="protein sequence ID" value="KGQ05077.1"/>
    <property type="molecule type" value="Genomic_DNA"/>
</dbReference>
<feature type="transmembrane region" description="Helical" evidence="14">
    <location>
        <begin position="244"/>
        <end position="271"/>
    </location>
</feature>
<dbReference type="SMART" id="SM00747">
    <property type="entry name" value="CFEM"/>
    <property type="match status" value="1"/>
</dbReference>
<evidence type="ECO:0000256" key="9">
    <source>
        <dbReference type="ARBA" id="ARBA00022989"/>
    </source>
</evidence>
<comment type="caution">
    <text evidence="16">The sequence shown here is derived from an EMBL/GenBank/DDBJ whole genome shotgun (WGS) entry which is preliminary data.</text>
</comment>
<evidence type="ECO:0000256" key="13">
    <source>
        <dbReference type="ARBA" id="ARBA00038359"/>
    </source>
</evidence>
<keyword evidence="5" id="KW-0964">Secreted</keyword>
<name>A0A0A2VFH6_BEABA</name>
<evidence type="ECO:0000256" key="4">
    <source>
        <dbReference type="ARBA" id="ARBA00010031"/>
    </source>
</evidence>
<evidence type="ECO:0000256" key="12">
    <source>
        <dbReference type="ARBA" id="ARBA00023288"/>
    </source>
</evidence>
<feature type="transmembrane region" description="Helical" evidence="14">
    <location>
        <begin position="199"/>
        <end position="224"/>
    </location>
</feature>
<feature type="domain" description="CFEM" evidence="15">
    <location>
        <begin position="90"/>
        <end position="156"/>
    </location>
</feature>
<dbReference type="InterPro" id="IPR049326">
    <property type="entry name" value="Rhodopsin_dom_fungi"/>
</dbReference>
<proteinExistence type="inferred from homology"/>
<feature type="transmembrane region" description="Helical" evidence="14">
    <location>
        <begin position="61"/>
        <end position="79"/>
    </location>
</feature>
<accession>A0A0A2VFH6</accession>
<keyword evidence="7 14" id="KW-0812">Transmembrane</keyword>
<dbReference type="InterPro" id="IPR052337">
    <property type="entry name" value="SAT4-like"/>
</dbReference>
<evidence type="ECO:0000313" key="16">
    <source>
        <dbReference type="EMBL" id="KGQ05077.1"/>
    </source>
</evidence>
<keyword evidence="11" id="KW-1015">Disulfide bond</keyword>
<dbReference type="eggNOG" id="ENOG502SKG6">
    <property type="taxonomic scope" value="Eukaryota"/>
</dbReference>
<comment type="similarity">
    <text evidence="13">Belongs to the SAT4 family.</text>
</comment>
<keyword evidence="6" id="KW-0325">Glycoprotein</keyword>
<evidence type="ECO:0000256" key="2">
    <source>
        <dbReference type="ARBA" id="ARBA00004589"/>
    </source>
</evidence>
<feature type="transmembrane region" description="Helical" evidence="14">
    <location>
        <begin position="402"/>
        <end position="425"/>
    </location>
</feature>
<evidence type="ECO:0000256" key="11">
    <source>
        <dbReference type="ARBA" id="ARBA00023157"/>
    </source>
</evidence>
<sequence length="531" mass="58743">MNGATARPVVILHLRFSNPVFNGTSTPEYATTGVLPAYNRRPQPGPHTFVLRWPNFLTMRLLSGLSAVLAVLILEVAAADKPSRLTLSDAITKMPKCALPCMLKVVGDVGCAALDKTCICETNYDKIEKHASPCIRKACTFADALQAKNLTALSCDAPVRDKTARYNVMAIVLGVVTNLLVAVRLVFKRFFSYRRALGWDDYTIIGAVLVGVPATVINVAGLTASGMGRDVWTLSVADINRFGALFYTIEVLYLADIAFVKLSLSAFYLYIFPGTWTRRLLWATVVFNAASGIAFVVAGIVQCVPISFFWFRYTDPGASGHCIDINAFGWSHAAVSIAVDVWLIAIPLSQLRKLQLHWKKKIAVALMFLLGTFVTIVSILRLQSLIYLARSSNPTWDHWIVAWWSTIEVHVGMICASLPTLRLVLVRMWPRVFSTNISRHKSVTERNTRPNSASYIMHSKEVTQSSSEIELCAPYHDQKTMSRPDRLHDPTFHPKTGDAGTFEPHSGAAILLRNDLLNGRGDDAGYRKPLT</sequence>
<evidence type="ECO:0000256" key="8">
    <source>
        <dbReference type="ARBA" id="ARBA00022729"/>
    </source>
</evidence>
<evidence type="ECO:0000259" key="15">
    <source>
        <dbReference type="SMART" id="SM00747"/>
    </source>
</evidence>
<feature type="transmembrane region" description="Helical" evidence="14">
    <location>
        <begin position="362"/>
        <end position="382"/>
    </location>
</feature>
<dbReference type="STRING" id="1245745.A0A0A2VFH6"/>
<keyword evidence="8" id="KW-0732">Signal</keyword>
<feature type="transmembrane region" description="Helical" evidence="14">
    <location>
        <begin position="280"/>
        <end position="310"/>
    </location>
</feature>
<reference evidence="16 17" key="1">
    <citation type="submission" date="2012-10" db="EMBL/GenBank/DDBJ databases">
        <title>Genome sequencing and analysis of entomopathogenic fungi Beauveria bassiana D1-5.</title>
        <authorList>
            <person name="Li Q."/>
            <person name="Wang L."/>
            <person name="Zhang Z."/>
            <person name="Wang Q."/>
            <person name="Ren J."/>
            <person name="Wang M."/>
            <person name="Xu W."/>
            <person name="Wang J."/>
            <person name="Lu Y."/>
            <person name="Du Q."/>
            <person name="Sun Z."/>
        </authorList>
    </citation>
    <scope>NUCLEOTIDE SEQUENCE [LARGE SCALE GENOMIC DNA]</scope>
    <source>
        <strain evidence="16 17">D1-5</strain>
    </source>
</reference>
<evidence type="ECO:0000256" key="5">
    <source>
        <dbReference type="ARBA" id="ARBA00022525"/>
    </source>
</evidence>
<dbReference type="OrthoDB" id="2496787at2759"/>
<protein>
    <recommendedName>
        <fullName evidence="15">CFEM domain-containing protein</fullName>
    </recommendedName>
</protein>
<evidence type="ECO:0000256" key="7">
    <source>
        <dbReference type="ARBA" id="ARBA00022692"/>
    </source>
</evidence>
<evidence type="ECO:0000256" key="1">
    <source>
        <dbReference type="ARBA" id="ARBA00004141"/>
    </source>
</evidence>
<dbReference type="PANTHER" id="PTHR33048:SF143">
    <property type="entry name" value="EXTRACELLULAR MEMBRANE PROTEIN CFEM DOMAIN-CONTAINING PROTEIN-RELATED"/>
    <property type="match status" value="1"/>
</dbReference>
<comment type="similarity">
    <text evidence="4">Belongs to the RBT5 family.</text>
</comment>
<dbReference type="GO" id="GO:0098552">
    <property type="term" value="C:side of membrane"/>
    <property type="evidence" value="ECO:0007669"/>
    <property type="project" value="UniProtKB-KW"/>
</dbReference>
<keyword evidence="6" id="KW-0336">GPI-anchor</keyword>
<keyword evidence="10 14" id="KW-0472">Membrane</keyword>
<gene>
    <name evidence="16" type="ORF">BBAD15_g9674</name>
</gene>
<dbReference type="Pfam" id="PF05730">
    <property type="entry name" value="CFEM"/>
    <property type="match status" value="1"/>
</dbReference>
<evidence type="ECO:0000256" key="10">
    <source>
        <dbReference type="ARBA" id="ARBA00023136"/>
    </source>
</evidence>
<evidence type="ECO:0000256" key="3">
    <source>
        <dbReference type="ARBA" id="ARBA00004613"/>
    </source>
</evidence>
<evidence type="ECO:0000256" key="6">
    <source>
        <dbReference type="ARBA" id="ARBA00022622"/>
    </source>
</evidence>
<dbReference type="InterPro" id="IPR008427">
    <property type="entry name" value="Extracellular_membr_CFEM_dom"/>
</dbReference>
<organism evidence="16 17">
    <name type="scientific">Beauveria bassiana D1-5</name>
    <dbReference type="NCBI Taxonomy" id="1245745"/>
    <lineage>
        <taxon>Eukaryota</taxon>
        <taxon>Fungi</taxon>
        <taxon>Dikarya</taxon>
        <taxon>Ascomycota</taxon>
        <taxon>Pezizomycotina</taxon>
        <taxon>Sordariomycetes</taxon>
        <taxon>Hypocreomycetidae</taxon>
        <taxon>Hypocreales</taxon>
        <taxon>Cordycipitaceae</taxon>
        <taxon>Beauveria</taxon>
    </lineage>
</organism>
<dbReference type="PANTHER" id="PTHR33048">
    <property type="entry name" value="PTH11-LIKE INTEGRAL MEMBRANE PROTEIN (AFU_ORTHOLOGUE AFUA_5G11245)"/>
    <property type="match status" value="1"/>
</dbReference>
<dbReference type="Proteomes" id="UP000030106">
    <property type="component" value="Unassembled WGS sequence"/>
</dbReference>
<feature type="transmembrane region" description="Helical" evidence="14">
    <location>
        <begin position="330"/>
        <end position="350"/>
    </location>
</feature>
<dbReference type="GO" id="GO:0005576">
    <property type="term" value="C:extracellular region"/>
    <property type="evidence" value="ECO:0007669"/>
    <property type="project" value="UniProtKB-SubCell"/>
</dbReference>
<feature type="transmembrane region" description="Helical" evidence="14">
    <location>
        <begin position="166"/>
        <end position="187"/>
    </location>
</feature>